<protein>
    <recommendedName>
        <fullName evidence="3">MftR C-terminal domain-containing protein</fullName>
    </recommendedName>
</protein>
<organism evidence="1 2">
    <name type="scientific">Microbacterium mitrae</name>
    <dbReference type="NCBI Taxonomy" id="664640"/>
    <lineage>
        <taxon>Bacteria</taxon>
        <taxon>Bacillati</taxon>
        <taxon>Actinomycetota</taxon>
        <taxon>Actinomycetes</taxon>
        <taxon>Micrococcales</taxon>
        <taxon>Microbacteriaceae</taxon>
        <taxon>Microbacterium</taxon>
    </lineage>
</organism>
<keyword evidence="2" id="KW-1185">Reference proteome</keyword>
<evidence type="ECO:0008006" key="3">
    <source>
        <dbReference type="Google" id="ProtNLM"/>
    </source>
</evidence>
<dbReference type="Proteomes" id="UP000321196">
    <property type="component" value="Unassembled WGS sequence"/>
</dbReference>
<dbReference type="AlphaFoldDB" id="A0A5C8HLN0"/>
<dbReference type="OrthoDB" id="4214267at2"/>
<proteinExistence type="predicted"/>
<dbReference type="EMBL" id="VRSW01000003">
    <property type="protein sequence ID" value="TXK04155.1"/>
    <property type="molecule type" value="Genomic_DNA"/>
</dbReference>
<gene>
    <name evidence="1" type="ORF">FVP60_10395</name>
</gene>
<evidence type="ECO:0000313" key="2">
    <source>
        <dbReference type="Proteomes" id="UP000321196"/>
    </source>
</evidence>
<evidence type="ECO:0000313" key="1">
    <source>
        <dbReference type="EMBL" id="TXK04155.1"/>
    </source>
</evidence>
<accession>A0A5C8HLN0</accession>
<comment type="caution">
    <text evidence="1">The sequence shown here is derived from an EMBL/GenBank/DDBJ whole genome shotgun (WGS) entry which is preliminary data.</text>
</comment>
<name>A0A5C8HLN0_9MICO</name>
<reference evidence="1 2" key="1">
    <citation type="submission" date="2019-08" db="EMBL/GenBank/DDBJ databases">
        <authorList>
            <person name="Dong K."/>
        </authorList>
    </citation>
    <scope>NUCLEOTIDE SEQUENCE [LARGE SCALE GENOMIC DNA]</scope>
    <source>
        <strain evidence="1 2">M4-8</strain>
    </source>
</reference>
<sequence length="62" mass="6246">MASFIASRRPALPPAVAHAIAAAYQSVMFAALIEWAASGAPGNADDAVDAMLVHLGPLADGE</sequence>